<dbReference type="InterPro" id="IPR008269">
    <property type="entry name" value="Lon_proteolytic"/>
</dbReference>
<evidence type="ECO:0000313" key="16">
    <source>
        <dbReference type="EMBL" id="CCD29251.1"/>
    </source>
</evidence>
<evidence type="ECO:0000256" key="13">
    <source>
        <dbReference type="NCBIfam" id="TIGR00416"/>
    </source>
</evidence>
<dbReference type="InterPro" id="IPR027417">
    <property type="entry name" value="P-loop_NTPase"/>
</dbReference>
<keyword evidence="10 12" id="KW-0234">DNA repair</keyword>
<evidence type="ECO:0000256" key="1">
    <source>
        <dbReference type="ARBA" id="ARBA00022723"/>
    </source>
</evidence>
<dbReference type="InterPro" id="IPR003593">
    <property type="entry name" value="AAA+_ATPase"/>
</dbReference>
<comment type="caution">
    <text evidence="16">The sequence shown here is derived from an EMBL/GenBank/DDBJ whole genome shotgun (WGS) entry which is preliminary data.</text>
</comment>
<accession>G2J904</accession>
<dbReference type="SMART" id="SM00382">
    <property type="entry name" value="AAA"/>
    <property type="match status" value="1"/>
</dbReference>
<dbReference type="GO" id="GO:0140664">
    <property type="term" value="F:ATP-dependent DNA damage sensor activity"/>
    <property type="evidence" value="ECO:0007669"/>
    <property type="project" value="InterPro"/>
</dbReference>
<sequence length="451" mass="47848">MTQPKIKSFYVCNACGARAPKWQGQCPACDAWNTLTETATARAGAYPALAGTGAVQKLAHIEATGAPRISSGLGEFDRVLGGGLVAGGVALIGGDPGIGKSTLLLQSLAALAPEKRVLYVSAEESEAQIALRAQRLGLMERARELRVLAEIQLEKIQVAIASEQPSVAVIDSIQTIYSEALSSAPGSVAQVRECAAQLTRLAKQSCVTIIMVGHVTKEGSLAGPRVLEHIVDTVLYFEGESHSTYRLVRAFKNRFGAVNELGVFAMTERGLRGVSNPSALFLSHHPQAVPGSCVLVTQEGSRPLLVEIQALVDTTHVPNPRRLAVGLEQNRLALLLAVLHRHAGIACFDQDVFLNAVGGVKITEPAADLAVLLAIHSSLRNQPLPRGLVVFGEVGLAGEIRPCPRGQERLREAAKLGFSAALIPKANAPKRALEGLEVRAVERIEQSLLTV</sequence>
<feature type="short sequence motif" description="RadA KNRFG motif" evidence="12">
    <location>
        <begin position="252"/>
        <end position="256"/>
    </location>
</feature>
<comment type="function">
    <text evidence="12">Plays a role in repairing double-strand DNA breaks, probably involving stabilizing or processing branched DNA or blocked replication forks.</text>
</comment>
<dbReference type="HAMAP" id="MF_01498">
    <property type="entry name" value="RadA_bact"/>
    <property type="match status" value="1"/>
</dbReference>
<keyword evidence="4 14" id="KW-0863">Zinc-finger</keyword>
<feature type="binding site" evidence="12">
    <location>
        <begin position="94"/>
        <end position="101"/>
    </location>
    <ligand>
        <name>ATP</name>
        <dbReference type="ChEBI" id="CHEBI:30616"/>
    </ligand>
</feature>
<dbReference type="GO" id="GO:0003684">
    <property type="term" value="F:damaged DNA binding"/>
    <property type="evidence" value="ECO:0007669"/>
    <property type="project" value="InterPro"/>
</dbReference>
<dbReference type="GO" id="GO:0004176">
    <property type="term" value="F:ATP-dependent peptidase activity"/>
    <property type="evidence" value="ECO:0007669"/>
    <property type="project" value="InterPro"/>
</dbReference>
<keyword evidence="3 12" id="KW-0227">DNA damage</keyword>
<name>G2J904_9BURK</name>
<dbReference type="eggNOG" id="COG1066">
    <property type="taxonomic scope" value="Bacteria"/>
</dbReference>
<evidence type="ECO:0000256" key="2">
    <source>
        <dbReference type="ARBA" id="ARBA00022741"/>
    </source>
</evidence>
<dbReference type="Proteomes" id="UP000054051">
    <property type="component" value="Unassembled WGS sequence"/>
</dbReference>
<dbReference type="RefSeq" id="WP_006682479.1">
    <property type="nucleotide sequence ID" value="NZ_CAFB01000038.1"/>
</dbReference>
<dbReference type="GO" id="GO:0005829">
    <property type="term" value="C:cytosol"/>
    <property type="evidence" value="ECO:0007669"/>
    <property type="project" value="TreeGrafter"/>
</dbReference>
<dbReference type="Pfam" id="PF18073">
    <property type="entry name" value="Zn_ribbon_LapB"/>
    <property type="match status" value="1"/>
</dbReference>
<keyword evidence="5" id="KW-0378">Hydrolase</keyword>
<evidence type="ECO:0000259" key="15">
    <source>
        <dbReference type="PROSITE" id="PS50162"/>
    </source>
</evidence>
<feature type="region of interest" description="Lon-protease-like" evidence="12">
    <location>
        <begin position="351"/>
        <end position="451"/>
    </location>
</feature>
<dbReference type="Gene3D" id="3.40.50.300">
    <property type="entry name" value="P-loop containing nucleotide triphosphate hydrolases"/>
    <property type="match status" value="1"/>
</dbReference>
<dbReference type="GO" id="GO:0008270">
    <property type="term" value="F:zinc ion binding"/>
    <property type="evidence" value="ECO:0007669"/>
    <property type="project" value="UniProtKB-KW"/>
</dbReference>
<reference evidence="16 17" key="1">
    <citation type="submission" date="2011-08" db="EMBL/GenBank/DDBJ databases">
        <title>The genome of the obligate endobacterium of an arbuscular mycorrhizal fungus reveals an interphylum network of nutritional interactions.</title>
        <authorList>
            <person name="Ghignone S."/>
            <person name="Salvioli A."/>
            <person name="Anca I."/>
            <person name="Lumini E."/>
            <person name="Ortu G."/>
            <person name="Petiti L."/>
            <person name="Cruveiller S."/>
            <person name="Bianciotto V."/>
            <person name="Piffanelli P."/>
            <person name="Lanfranco L."/>
            <person name="Bonfante P."/>
        </authorList>
    </citation>
    <scope>NUCLEOTIDE SEQUENCE [LARGE SCALE GENOMIC DNA]</scope>
    <source>
        <strain evidence="16 17">BEG34</strain>
    </source>
</reference>
<dbReference type="InterPro" id="IPR020588">
    <property type="entry name" value="RecA_ATP-bd"/>
</dbReference>
<evidence type="ECO:0000256" key="12">
    <source>
        <dbReference type="HAMAP-Rule" id="MF_01498"/>
    </source>
</evidence>
<comment type="function">
    <text evidence="11">Can catalyze the hydrolysis of ATP in the presence of single-stranded DNA, the ATP-dependent uptake of single-stranded DNA by duplex DNA, and the ATP-dependent hybridization of homologous single-stranded DNAs. It interacts with LexA causing its activation and leading to its autocatalytic cleavage.</text>
</comment>
<evidence type="ECO:0000256" key="10">
    <source>
        <dbReference type="ARBA" id="ARBA00023204"/>
    </source>
</evidence>
<dbReference type="STRING" id="1070319.CAGGBEG34_210120"/>
<evidence type="ECO:0000256" key="8">
    <source>
        <dbReference type="ARBA" id="ARBA00023016"/>
    </source>
</evidence>
<dbReference type="GO" id="GO:0004252">
    <property type="term" value="F:serine-type endopeptidase activity"/>
    <property type="evidence" value="ECO:0007669"/>
    <property type="project" value="InterPro"/>
</dbReference>
<dbReference type="EMBL" id="CAFB01000038">
    <property type="protein sequence ID" value="CCD29251.1"/>
    <property type="molecule type" value="Genomic_DNA"/>
</dbReference>
<evidence type="ECO:0000313" key="17">
    <source>
        <dbReference type="Proteomes" id="UP000054051"/>
    </source>
</evidence>
<dbReference type="FunFam" id="3.40.50.300:FF:000050">
    <property type="entry name" value="DNA repair protein RadA"/>
    <property type="match status" value="1"/>
</dbReference>
<keyword evidence="2 12" id="KW-0547">Nucleotide-binding</keyword>
<proteinExistence type="inferred from homology"/>
<dbReference type="Pfam" id="PF13481">
    <property type="entry name" value="AAA_25"/>
    <property type="match status" value="1"/>
</dbReference>
<organism evidence="16 17">
    <name type="scientific">Candidatus Glomeribacter gigasporarum BEG34</name>
    <dbReference type="NCBI Taxonomy" id="1070319"/>
    <lineage>
        <taxon>Bacteria</taxon>
        <taxon>Pseudomonadati</taxon>
        <taxon>Pseudomonadota</taxon>
        <taxon>Betaproteobacteria</taxon>
        <taxon>Burkholderiales</taxon>
        <taxon>Burkholderiaceae</taxon>
        <taxon>Candidatus Glomeribacter</taxon>
    </lineage>
</organism>
<comment type="similarity">
    <text evidence="12 14">Belongs to the RecA family. RadA subfamily.</text>
</comment>
<dbReference type="GO" id="GO:0000725">
    <property type="term" value="P:recombinational repair"/>
    <property type="evidence" value="ECO:0007669"/>
    <property type="project" value="UniProtKB-UniRule"/>
</dbReference>
<dbReference type="InterPro" id="IPR014721">
    <property type="entry name" value="Ribsml_uS5_D2-typ_fold_subgr"/>
</dbReference>
<comment type="domain">
    <text evidence="12">The middle region has homology to RecA with ATPase motifs including the RadA KNRFG motif, while the C-terminus is homologous to Lon protease.</text>
</comment>
<dbReference type="InterPro" id="IPR041166">
    <property type="entry name" value="Rubredoxin_2"/>
</dbReference>
<dbReference type="GO" id="GO:0005524">
    <property type="term" value="F:ATP binding"/>
    <property type="evidence" value="ECO:0007669"/>
    <property type="project" value="UniProtKB-UniRule"/>
</dbReference>
<evidence type="ECO:0000256" key="7">
    <source>
        <dbReference type="ARBA" id="ARBA00022840"/>
    </source>
</evidence>
<evidence type="ECO:0000256" key="6">
    <source>
        <dbReference type="ARBA" id="ARBA00022833"/>
    </source>
</evidence>
<evidence type="ECO:0000256" key="14">
    <source>
        <dbReference type="RuleBase" id="RU003555"/>
    </source>
</evidence>
<dbReference type="SUPFAM" id="SSF54211">
    <property type="entry name" value="Ribosomal protein S5 domain 2-like"/>
    <property type="match status" value="1"/>
</dbReference>
<dbReference type="NCBIfam" id="TIGR00416">
    <property type="entry name" value="sms"/>
    <property type="match status" value="1"/>
</dbReference>
<comment type="function">
    <text evidence="14">DNA-dependent ATPase involved in processing of recombination intermediates, plays a role in repairing DNA breaks. Stimulates the branch migration of RecA-mediated strand transfer reactions, allowing the 3' invading strand to extend heteroduplex DNA faster. Binds ssDNA in the presence of ADP but not other nucleotides, has ATPase activity that is stimulated by ssDNA and various branched DNA structures, but inhibited by SSB. Does not have RecA's homology-searching function.</text>
</comment>
<dbReference type="PROSITE" id="PS50162">
    <property type="entry name" value="RECA_2"/>
    <property type="match status" value="1"/>
</dbReference>
<gene>
    <name evidence="12 16" type="primary">radA</name>
    <name evidence="16" type="ORF">CAGGBEG34_210120</name>
</gene>
<dbReference type="InterPro" id="IPR020568">
    <property type="entry name" value="Ribosomal_Su5_D2-typ_SF"/>
</dbReference>
<protein>
    <recommendedName>
        <fullName evidence="12 13">DNA repair protein RadA</fullName>
    </recommendedName>
</protein>
<dbReference type="PRINTS" id="PR01874">
    <property type="entry name" value="DNAREPAIRADA"/>
</dbReference>
<dbReference type="AlphaFoldDB" id="G2J904"/>
<dbReference type="InterPro" id="IPR004504">
    <property type="entry name" value="DNA_repair_RadA"/>
</dbReference>
<keyword evidence="6 14" id="KW-0862">Zinc</keyword>
<keyword evidence="7 12" id="KW-0067">ATP-binding</keyword>
<dbReference type="Pfam" id="PF05362">
    <property type="entry name" value="Lon_C"/>
    <property type="match status" value="1"/>
</dbReference>
<evidence type="ECO:0000256" key="5">
    <source>
        <dbReference type="ARBA" id="ARBA00022801"/>
    </source>
</evidence>
<dbReference type="PANTHER" id="PTHR32472:SF10">
    <property type="entry name" value="DNA REPAIR PROTEIN RADA-LIKE PROTEIN"/>
    <property type="match status" value="1"/>
</dbReference>
<dbReference type="Gene3D" id="3.30.230.10">
    <property type="match status" value="1"/>
</dbReference>
<keyword evidence="8 12" id="KW-0346">Stress response</keyword>
<dbReference type="PANTHER" id="PTHR32472">
    <property type="entry name" value="DNA REPAIR PROTEIN RADA"/>
    <property type="match status" value="1"/>
</dbReference>
<dbReference type="GO" id="GO:0006508">
    <property type="term" value="P:proteolysis"/>
    <property type="evidence" value="ECO:0007669"/>
    <property type="project" value="InterPro"/>
</dbReference>
<evidence type="ECO:0000256" key="9">
    <source>
        <dbReference type="ARBA" id="ARBA00023125"/>
    </source>
</evidence>
<evidence type="ECO:0000256" key="11">
    <source>
        <dbReference type="ARBA" id="ARBA00025580"/>
    </source>
</evidence>
<dbReference type="OrthoDB" id="9803906at2"/>
<evidence type="ECO:0000256" key="4">
    <source>
        <dbReference type="ARBA" id="ARBA00022771"/>
    </source>
</evidence>
<dbReference type="SUPFAM" id="SSF52540">
    <property type="entry name" value="P-loop containing nucleoside triphosphate hydrolases"/>
    <property type="match status" value="1"/>
</dbReference>
<evidence type="ECO:0000256" key="3">
    <source>
        <dbReference type="ARBA" id="ARBA00022763"/>
    </source>
</evidence>
<keyword evidence="1 12" id="KW-0479">Metal-binding</keyword>
<keyword evidence="17" id="KW-1185">Reference proteome</keyword>
<keyword evidence="9 12" id="KW-0238">DNA-binding</keyword>
<feature type="domain" description="RecA family profile 1" evidence="15">
    <location>
        <begin position="65"/>
        <end position="215"/>
    </location>
</feature>